<accession>A0A835XZ34</accession>
<evidence type="ECO:0000313" key="3">
    <source>
        <dbReference type="Proteomes" id="UP000612055"/>
    </source>
</evidence>
<dbReference type="AlphaFoldDB" id="A0A835XZ34"/>
<protein>
    <submittedName>
        <fullName evidence="2">Uncharacterized protein</fullName>
    </submittedName>
</protein>
<dbReference type="InterPro" id="IPR012674">
    <property type="entry name" value="Calycin"/>
</dbReference>
<feature type="chain" id="PRO_5032997526" evidence="1">
    <location>
        <begin position="29"/>
        <end position="252"/>
    </location>
</feature>
<sequence>MPHPHPVPLAAGATALLALCCCVVAASAGACPPAGFTAVSPLNLKQFIAAPWYVQKQLPLSYQPPNTLFCVKARLGRGRAGLTVNNYANVGKVNGASMGSSKYDSSKSSFGKLIALPATSGGDGSDGRLKVGPEPLLRLPAAARNAAFGPYWVVAVGPSANQTIGYDWAIISGGPPTFEGPNGTCTTLRGGVLGRTERQLNPVESGGLWFFSRTPVDPAATAVMEQKAAALGLDTSKLLPVQQDGCKYEFPA</sequence>
<dbReference type="EMBL" id="JAEHOE010000045">
    <property type="protein sequence ID" value="KAG2492374.1"/>
    <property type="molecule type" value="Genomic_DNA"/>
</dbReference>
<organism evidence="2 3">
    <name type="scientific">Edaphochlamys debaryana</name>
    <dbReference type="NCBI Taxonomy" id="47281"/>
    <lineage>
        <taxon>Eukaryota</taxon>
        <taxon>Viridiplantae</taxon>
        <taxon>Chlorophyta</taxon>
        <taxon>core chlorophytes</taxon>
        <taxon>Chlorophyceae</taxon>
        <taxon>CS clade</taxon>
        <taxon>Chlamydomonadales</taxon>
        <taxon>Chlamydomonadales incertae sedis</taxon>
        <taxon>Edaphochlamys</taxon>
    </lineage>
</organism>
<name>A0A835XZ34_9CHLO</name>
<gene>
    <name evidence="2" type="ORF">HYH03_009322</name>
</gene>
<dbReference type="SUPFAM" id="SSF50814">
    <property type="entry name" value="Lipocalins"/>
    <property type="match status" value="1"/>
</dbReference>
<feature type="signal peptide" evidence="1">
    <location>
        <begin position="1"/>
        <end position="28"/>
    </location>
</feature>
<proteinExistence type="predicted"/>
<dbReference type="OrthoDB" id="565904at2759"/>
<evidence type="ECO:0000313" key="2">
    <source>
        <dbReference type="EMBL" id="KAG2492374.1"/>
    </source>
</evidence>
<comment type="caution">
    <text evidence="2">The sequence shown here is derived from an EMBL/GenBank/DDBJ whole genome shotgun (WGS) entry which is preliminary data.</text>
</comment>
<keyword evidence="3" id="KW-1185">Reference proteome</keyword>
<reference evidence="2" key="1">
    <citation type="journal article" date="2020" name="bioRxiv">
        <title>Comparative genomics of Chlamydomonas.</title>
        <authorList>
            <person name="Craig R.J."/>
            <person name="Hasan A.R."/>
            <person name="Ness R.W."/>
            <person name="Keightley P.D."/>
        </authorList>
    </citation>
    <scope>NUCLEOTIDE SEQUENCE</scope>
    <source>
        <strain evidence="2">CCAP 11/70</strain>
    </source>
</reference>
<dbReference type="Proteomes" id="UP000612055">
    <property type="component" value="Unassembled WGS sequence"/>
</dbReference>
<evidence type="ECO:0000256" key="1">
    <source>
        <dbReference type="SAM" id="SignalP"/>
    </source>
</evidence>
<keyword evidence="1" id="KW-0732">Signal</keyword>
<dbReference type="Gene3D" id="2.40.128.20">
    <property type="match status" value="1"/>
</dbReference>